<dbReference type="GO" id="GO:0051301">
    <property type="term" value="P:cell division"/>
    <property type="evidence" value="ECO:0007669"/>
    <property type="project" value="UniProtKB-KW"/>
</dbReference>
<dbReference type="Gene3D" id="1.10.472.10">
    <property type="entry name" value="Cyclin-like"/>
    <property type="match status" value="2"/>
</dbReference>
<keyword evidence="11" id="KW-1185">Reference proteome</keyword>
<reference evidence="10" key="1">
    <citation type="journal article" date="2023" name="Science">
        <title>Elucidation of the pathway for biosynthesis of saponin adjuvants from the soapbark tree.</title>
        <authorList>
            <person name="Reed J."/>
            <person name="Orme A."/>
            <person name="El-Demerdash A."/>
            <person name="Owen C."/>
            <person name="Martin L.B.B."/>
            <person name="Misra R.C."/>
            <person name="Kikuchi S."/>
            <person name="Rejzek M."/>
            <person name="Martin A.C."/>
            <person name="Harkess A."/>
            <person name="Leebens-Mack J."/>
            <person name="Louveau T."/>
            <person name="Stephenson M.J."/>
            <person name="Osbourn A."/>
        </authorList>
    </citation>
    <scope>NUCLEOTIDE SEQUENCE</scope>
    <source>
        <strain evidence="10">S10</strain>
    </source>
</reference>
<evidence type="ECO:0000256" key="5">
    <source>
        <dbReference type="ARBA" id="ARBA00023306"/>
    </source>
</evidence>
<dbReference type="InterPro" id="IPR004367">
    <property type="entry name" value="Cyclin_C-dom"/>
</dbReference>
<comment type="subunit">
    <text evidence="2">Interacts with the CDC2 protein kinase to form a serine/threonine kinase holoenzyme complex also known as maturation promoting factor (MPF). The cyclin subunit imparts substrate specificity to the complex.</text>
</comment>
<feature type="domain" description="Cyclin-like" evidence="8">
    <location>
        <begin position="89"/>
        <end position="175"/>
    </location>
</feature>
<proteinExistence type="inferred from homology"/>
<name>A0AAD7P732_QUISA</name>
<evidence type="ECO:0000256" key="3">
    <source>
        <dbReference type="ARBA" id="ARBA00022618"/>
    </source>
</evidence>
<dbReference type="PANTHER" id="PTHR10177">
    <property type="entry name" value="CYCLINS"/>
    <property type="match status" value="1"/>
</dbReference>
<dbReference type="InterPro" id="IPR039361">
    <property type="entry name" value="Cyclin"/>
</dbReference>
<dbReference type="Pfam" id="PF00134">
    <property type="entry name" value="Cyclin_N"/>
    <property type="match status" value="1"/>
</dbReference>
<dbReference type="PROSITE" id="PS00292">
    <property type="entry name" value="CYCLINS"/>
    <property type="match status" value="1"/>
</dbReference>
<accession>A0AAD7P732</accession>
<sequence length="337" mass="38340">MGNSDTLFSLSSLLCEENEASLLKEEDDESTVINLIQPCLISENEDEYIENLFKRETDFGSQNCLSSSDENCLSTKRSWFKSVRLNAIEWILNARAIFGFQFHTVYLSMIYFDRFLSRRLIDEGKLWAIRLLSVACLSLAAKMEELNPPALSEYPVVDFYFENRVIQRMELLVLSALEWNMGSVTPFAYLHYFIKKFCGESKTQANLSIAAAELIVAVTKEINLMDHRASIIASAAVLAALDDQLTKPTMELKINAISSWGSRESERVFSCYNLMQEIGRRKIKTPELVISPNFLSMHSNSSDVAENFSFTSAAGTKKRLTFGDSENYLQQKRNRIN</sequence>
<evidence type="ECO:0000256" key="6">
    <source>
        <dbReference type="ARBA" id="ARBA00032263"/>
    </source>
</evidence>
<dbReference type="SMART" id="SM01332">
    <property type="entry name" value="Cyclin_C"/>
    <property type="match status" value="1"/>
</dbReference>
<evidence type="ECO:0000256" key="4">
    <source>
        <dbReference type="ARBA" id="ARBA00023127"/>
    </source>
</evidence>
<evidence type="ECO:0000256" key="1">
    <source>
        <dbReference type="ARBA" id="ARBA00009065"/>
    </source>
</evidence>
<keyword evidence="4 7" id="KW-0195">Cyclin</keyword>
<dbReference type="FunFam" id="1.10.472.10:FF:000069">
    <property type="entry name" value="Cyclin-D5-1"/>
    <property type="match status" value="1"/>
</dbReference>
<keyword evidence="3" id="KW-0132">Cell division</keyword>
<dbReference type="InterPro" id="IPR048258">
    <property type="entry name" value="Cyclins_cyclin-box"/>
</dbReference>
<dbReference type="SMART" id="SM00385">
    <property type="entry name" value="CYCLIN"/>
    <property type="match status" value="1"/>
</dbReference>
<evidence type="ECO:0000313" key="11">
    <source>
        <dbReference type="Proteomes" id="UP001163823"/>
    </source>
</evidence>
<dbReference type="CDD" id="cd20544">
    <property type="entry name" value="CYCLIN_AtCycD-like_rpt2"/>
    <property type="match status" value="1"/>
</dbReference>
<dbReference type="InterPro" id="IPR036915">
    <property type="entry name" value="Cyclin-like_sf"/>
</dbReference>
<evidence type="ECO:0000313" key="10">
    <source>
        <dbReference type="EMBL" id="KAJ7944517.1"/>
    </source>
</evidence>
<dbReference type="AlphaFoldDB" id="A0AAD7P732"/>
<keyword evidence="5" id="KW-0131">Cell cycle</keyword>
<dbReference type="SUPFAM" id="SSF47954">
    <property type="entry name" value="Cyclin-like"/>
    <property type="match status" value="1"/>
</dbReference>
<dbReference type="CDD" id="cd20543">
    <property type="entry name" value="CYCLIN_AtCycD-like_rpt1"/>
    <property type="match status" value="1"/>
</dbReference>
<dbReference type="Proteomes" id="UP001163823">
    <property type="component" value="Chromosome 14"/>
</dbReference>
<comment type="caution">
    <text evidence="10">The sequence shown here is derived from an EMBL/GenBank/DDBJ whole genome shotgun (WGS) entry which is preliminary data.</text>
</comment>
<dbReference type="KEGG" id="qsa:O6P43_033904"/>
<evidence type="ECO:0000259" key="9">
    <source>
        <dbReference type="SMART" id="SM01332"/>
    </source>
</evidence>
<dbReference type="EMBL" id="JARAOO010000014">
    <property type="protein sequence ID" value="KAJ7944517.1"/>
    <property type="molecule type" value="Genomic_DNA"/>
</dbReference>
<protein>
    <recommendedName>
        <fullName evidence="6">B-like cyclin</fullName>
    </recommendedName>
</protein>
<dbReference type="InterPro" id="IPR013763">
    <property type="entry name" value="Cyclin-like_dom"/>
</dbReference>
<comment type="similarity">
    <text evidence="1">Belongs to the cyclin family. Cyclin D subfamily.</text>
</comment>
<evidence type="ECO:0000256" key="7">
    <source>
        <dbReference type="RuleBase" id="RU000383"/>
    </source>
</evidence>
<evidence type="ECO:0000259" key="8">
    <source>
        <dbReference type="SMART" id="SM00385"/>
    </source>
</evidence>
<gene>
    <name evidence="10" type="ORF">O6P43_033904</name>
</gene>
<dbReference type="InterPro" id="IPR006671">
    <property type="entry name" value="Cyclin_N"/>
</dbReference>
<organism evidence="10 11">
    <name type="scientific">Quillaja saponaria</name>
    <name type="common">Soap bark tree</name>
    <dbReference type="NCBI Taxonomy" id="32244"/>
    <lineage>
        <taxon>Eukaryota</taxon>
        <taxon>Viridiplantae</taxon>
        <taxon>Streptophyta</taxon>
        <taxon>Embryophyta</taxon>
        <taxon>Tracheophyta</taxon>
        <taxon>Spermatophyta</taxon>
        <taxon>Magnoliopsida</taxon>
        <taxon>eudicotyledons</taxon>
        <taxon>Gunneridae</taxon>
        <taxon>Pentapetalae</taxon>
        <taxon>rosids</taxon>
        <taxon>fabids</taxon>
        <taxon>Fabales</taxon>
        <taxon>Quillajaceae</taxon>
        <taxon>Quillaja</taxon>
    </lineage>
</organism>
<evidence type="ECO:0000256" key="2">
    <source>
        <dbReference type="ARBA" id="ARBA00011177"/>
    </source>
</evidence>
<feature type="domain" description="Cyclin C-terminal" evidence="9">
    <location>
        <begin position="184"/>
        <end position="301"/>
    </location>
</feature>